<keyword evidence="1" id="KW-0472">Membrane</keyword>
<evidence type="ECO:0000313" key="3">
    <source>
        <dbReference type="Proteomes" id="UP001418444"/>
    </source>
</evidence>
<sequence length="79" mass="8269">MAKKKWAELTDGQKGALVAATAVDAGLRLWAGRDLSTRTGDQVNGPKWLWSAALATVSSMGVLPAAYLLVGRKKDLSAG</sequence>
<proteinExistence type="predicted"/>
<gene>
    <name evidence="2" type="ORF">GCM10022231_08870</name>
</gene>
<evidence type="ECO:0000313" key="2">
    <source>
        <dbReference type="EMBL" id="GAA3952956.1"/>
    </source>
</evidence>
<dbReference type="Proteomes" id="UP001418444">
    <property type="component" value="Unassembled WGS sequence"/>
</dbReference>
<keyword evidence="3" id="KW-1185">Reference proteome</keyword>
<dbReference type="RefSeq" id="WP_344781008.1">
    <property type="nucleotide sequence ID" value="NZ_BAAAZW010000002.1"/>
</dbReference>
<organism evidence="2 3">
    <name type="scientific">Gordonia caeni</name>
    <dbReference type="NCBI Taxonomy" id="1007097"/>
    <lineage>
        <taxon>Bacteria</taxon>
        <taxon>Bacillati</taxon>
        <taxon>Actinomycetota</taxon>
        <taxon>Actinomycetes</taxon>
        <taxon>Mycobacteriales</taxon>
        <taxon>Gordoniaceae</taxon>
        <taxon>Gordonia</taxon>
    </lineage>
</organism>
<evidence type="ECO:0000256" key="1">
    <source>
        <dbReference type="SAM" id="Phobius"/>
    </source>
</evidence>
<feature type="transmembrane region" description="Helical" evidence="1">
    <location>
        <begin position="48"/>
        <end position="70"/>
    </location>
</feature>
<accession>A0ABP7NS08</accession>
<name>A0ABP7NS08_9ACTN</name>
<reference evidence="3" key="1">
    <citation type="journal article" date="2019" name="Int. J. Syst. Evol. Microbiol.">
        <title>The Global Catalogue of Microorganisms (GCM) 10K type strain sequencing project: providing services to taxonomists for standard genome sequencing and annotation.</title>
        <authorList>
            <consortium name="The Broad Institute Genomics Platform"/>
            <consortium name="The Broad Institute Genome Sequencing Center for Infectious Disease"/>
            <person name="Wu L."/>
            <person name="Ma J."/>
        </authorList>
    </citation>
    <scope>NUCLEOTIDE SEQUENCE [LARGE SCALE GENOMIC DNA]</scope>
    <source>
        <strain evidence="3">JCM 16923</strain>
    </source>
</reference>
<keyword evidence="1" id="KW-0812">Transmembrane</keyword>
<comment type="caution">
    <text evidence="2">The sequence shown here is derived from an EMBL/GenBank/DDBJ whole genome shotgun (WGS) entry which is preliminary data.</text>
</comment>
<keyword evidence="1" id="KW-1133">Transmembrane helix</keyword>
<evidence type="ECO:0008006" key="4">
    <source>
        <dbReference type="Google" id="ProtNLM"/>
    </source>
</evidence>
<protein>
    <recommendedName>
        <fullName evidence="4">DUF5652 domain-containing protein</fullName>
    </recommendedName>
</protein>
<dbReference type="EMBL" id="BAAAZW010000002">
    <property type="protein sequence ID" value="GAA3952956.1"/>
    <property type="molecule type" value="Genomic_DNA"/>
</dbReference>